<proteinExistence type="predicted"/>
<reference evidence="2 3" key="1">
    <citation type="submission" date="2019-10" db="EMBL/GenBank/DDBJ databases">
        <authorList>
            <person name="Palmer J.M."/>
        </authorList>
    </citation>
    <scope>NUCLEOTIDE SEQUENCE [LARGE SCALE GENOMIC DNA]</scope>
    <source>
        <strain evidence="2 3">TWF694</strain>
    </source>
</reference>
<dbReference type="EMBL" id="JAVHJO010000007">
    <property type="protein sequence ID" value="KAK6538936.1"/>
    <property type="molecule type" value="Genomic_DNA"/>
</dbReference>
<organism evidence="2 3">
    <name type="scientific">Orbilia ellipsospora</name>
    <dbReference type="NCBI Taxonomy" id="2528407"/>
    <lineage>
        <taxon>Eukaryota</taxon>
        <taxon>Fungi</taxon>
        <taxon>Dikarya</taxon>
        <taxon>Ascomycota</taxon>
        <taxon>Pezizomycotina</taxon>
        <taxon>Orbiliomycetes</taxon>
        <taxon>Orbiliales</taxon>
        <taxon>Orbiliaceae</taxon>
        <taxon>Orbilia</taxon>
    </lineage>
</organism>
<accession>A0AAV9XAD8</accession>
<dbReference type="Proteomes" id="UP001365542">
    <property type="component" value="Unassembled WGS sequence"/>
</dbReference>
<dbReference type="Pfam" id="PF03777">
    <property type="entry name" value="ChpA-C"/>
    <property type="match status" value="2"/>
</dbReference>
<keyword evidence="3" id="KW-1185">Reference proteome</keyword>
<protein>
    <recommendedName>
        <fullName evidence="1">Chaplin domain-containing protein</fullName>
    </recommendedName>
</protein>
<name>A0AAV9XAD8_9PEZI</name>
<evidence type="ECO:0000313" key="2">
    <source>
        <dbReference type="EMBL" id="KAK6538936.1"/>
    </source>
</evidence>
<evidence type="ECO:0000313" key="3">
    <source>
        <dbReference type="Proteomes" id="UP001365542"/>
    </source>
</evidence>
<dbReference type="PROSITE" id="PS51884">
    <property type="entry name" value="CHAPLIN"/>
    <property type="match status" value="1"/>
</dbReference>
<dbReference type="InterPro" id="IPR005528">
    <property type="entry name" value="ChpA-H"/>
</dbReference>
<feature type="domain" description="Chaplin" evidence="1">
    <location>
        <begin position="263"/>
        <end position="303"/>
    </location>
</feature>
<gene>
    <name evidence="2" type="ORF">TWF694_010487</name>
</gene>
<dbReference type="AlphaFoldDB" id="A0AAV9XAD8"/>
<evidence type="ECO:0000259" key="1">
    <source>
        <dbReference type="PROSITE" id="PS51884"/>
    </source>
</evidence>
<sequence>MSYTPTPITHLGKITFGEMLAVKTENFFDNNGCENVLMVKPGCPEGATIILPHGTQLKYMEIVACSTAHGKVPMKGQKCERVPYPVQTSERGYKSNRRRGITHKPLGTLDDDDDDLIDPSRPGSKFINICDEEPPKWDEKSFAEFSERCIVELNLSEQSADTLTTGPQDSKLKARSPIDAKGETTSAGFLAGNAVTLPVNIPVNACSLALLDETGSIDPELAKECQNQTIDPRKRSAKTTTVLPRDTQIKERSSITFAGVSNSPGALSGNIVQVPVHVPVNACGNSISVIGALNTTFGNVCVNASAVLRRRSAKGMPKAEAGDMGYVVFIRGMELEKVGQY</sequence>
<comment type="caution">
    <text evidence="2">The sequence shown here is derived from an EMBL/GenBank/DDBJ whole genome shotgun (WGS) entry which is preliminary data.</text>
</comment>